<keyword evidence="3" id="KW-1185">Reference proteome</keyword>
<gene>
    <name evidence="1" type="ORF">HINF_LOCUS40481</name>
    <name evidence="2" type="ORF">HINF_LOCUS8739</name>
</gene>
<sequence>MISTILHQYNYYLLYLPPKYCDYFTPINSPPLNKVSIQAIDLEQQNKYMQKIVDQMLEQVNQSFEQHISLAFAKLRTQISGRQLINIYNFLTLLICNNGKSNKKKNHLTISQIKIRIQEQKYHSL</sequence>
<dbReference type="Proteomes" id="UP001642409">
    <property type="component" value="Unassembled WGS sequence"/>
</dbReference>
<comment type="caution">
    <text evidence="1">The sequence shown here is derived from an EMBL/GenBank/DDBJ whole genome shotgun (WGS) entry which is preliminary data.</text>
</comment>
<protein>
    <submittedName>
        <fullName evidence="2">Hypothetical_protein</fullName>
    </submittedName>
</protein>
<name>A0AA86Q920_9EUKA</name>
<proteinExistence type="predicted"/>
<evidence type="ECO:0000313" key="2">
    <source>
        <dbReference type="EMBL" id="CAL5985278.1"/>
    </source>
</evidence>
<evidence type="ECO:0000313" key="1">
    <source>
        <dbReference type="EMBL" id="CAI9952836.1"/>
    </source>
</evidence>
<reference evidence="2 3" key="2">
    <citation type="submission" date="2024-07" db="EMBL/GenBank/DDBJ databases">
        <authorList>
            <person name="Akdeniz Z."/>
        </authorList>
    </citation>
    <scope>NUCLEOTIDE SEQUENCE [LARGE SCALE GENOMIC DNA]</scope>
</reference>
<reference evidence="1" key="1">
    <citation type="submission" date="2023-06" db="EMBL/GenBank/DDBJ databases">
        <authorList>
            <person name="Kurt Z."/>
        </authorList>
    </citation>
    <scope>NUCLEOTIDE SEQUENCE</scope>
</reference>
<dbReference type="AlphaFoldDB" id="A0AA86Q920"/>
<dbReference type="EMBL" id="CATOUU010000834">
    <property type="protein sequence ID" value="CAI9952836.1"/>
    <property type="molecule type" value="Genomic_DNA"/>
</dbReference>
<evidence type="ECO:0000313" key="3">
    <source>
        <dbReference type="Proteomes" id="UP001642409"/>
    </source>
</evidence>
<organism evidence="1">
    <name type="scientific">Hexamita inflata</name>
    <dbReference type="NCBI Taxonomy" id="28002"/>
    <lineage>
        <taxon>Eukaryota</taxon>
        <taxon>Metamonada</taxon>
        <taxon>Diplomonadida</taxon>
        <taxon>Hexamitidae</taxon>
        <taxon>Hexamitinae</taxon>
        <taxon>Hexamita</taxon>
    </lineage>
</organism>
<accession>A0AA86Q920</accession>
<dbReference type="EMBL" id="CAXDID020000018">
    <property type="protein sequence ID" value="CAL5985278.1"/>
    <property type="molecule type" value="Genomic_DNA"/>
</dbReference>